<feature type="transmembrane region" description="Helical" evidence="6">
    <location>
        <begin position="391"/>
        <end position="410"/>
    </location>
</feature>
<feature type="transmembrane region" description="Helical" evidence="6">
    <location>
        <begin position="481"/>
        <end position="501"/>
    </location>
</feature>
<keyword evidence="4 6" id="KW-0472">Membrane</keyword>
<evidence type="ECO:0000313" key="7">
    <source>
        <dbReference type="EMBL" id="QPG76128.1"/>
    </source>
</evidence>
<dbReference type="RefSeq" id="XP_038779693.1">
    <property type="nucleotide sequence ID" value="XM_038923765.1"/>
</dbReference>
<comment type="subcellular location">
    <subcellularLocation>
        <location evidence="1">Membrane</location>
        <topology evidence="1">Multi-pass membrane protein</topology>
    </subcellularLocation>
</comment>
<sequence length="541" mass="60339">MSETSTPISDSTTYRKPNMSRCIKFLLQYILQKYILVAIGVVMTLVILYGINEIIKLTTIDFPASVCLMLIVFFLLSLSSWLKGEDFTEKYFLKYIDIPFGFNLRWMNLYFTPPFVTLVLADKVTVQEAFIIAAVFIFGYIIGFAFVGYLVWGLQVVLGTYDHQKEPSTAGNDSEKEGSTNNQSHQEHLSPSLGDSGDSIVSYEIDPDEFSDVDQGNQLNEGYALSAVSTRLSTATAMAASITNQESQLDPRYLEKFTLTFDFAVYLLLFIVGLPIYFCTGYEMIVQLAVAVLLFKACLLPPPKIKKYLHPILVSFSLSLLVYYILSLIKKQNFKQTISNYESGRKYTQLFNNEQFSKWPGAGDILLSLMDISIVALSLAMYRYRKDLRRYFFALMPVIIVFSFMSLLIYPPLCYHLSISPERSLGFTGRSVTMALGIPLVHSLGGSEQLMAVTTILSGILGVFLGDWISFTLLRIRKADFVSRGVTLGVNCGAVSTAHLLSVDPRAAAMSSLSFTLFGTLMVILAAITPLVKVVRDLVGL</sequence>
<evidence type="ECO:0000256" key="2">
    <source>
        <dbReference type="ARBA" id="ARBA00022692"/>
    </source>
</evidence>
<dbReference type="PANTHER" id="PTHR30249:SF0">
    <property type="entry name" value="PLASTIDAL GLYCOLATE_GLYCERATE TRANSLOCATOR 1, CHLOROPLASTIC"/>
    <property type="match status" value="1"/>
</dbReference>
<feature type="transmembrane region" description="Helical" evidence="6">
    <location>
        <begin position="507"/>
        <end position="528"/>
    </location>
</feature>
<evidence type="ECO:0000256" key="4">
    <source>
        <dbReference type="ARBA" id="ARBA00023136"/>
    </source>
</evidence>
<dbReference type="GeneID" id="62196914"/>
<accession>A0A875S591</accession>
<dbReference type="OrthoDB" id="2502820at2759"/>
<dbReference type="AlphaFoldDB" id="A0A875S591"/>
<evidence type="ECO:0000313" key="8">
    <source>
        <dbReference type="Proteomes" id="UP000662931"/>
    </source>
</evidence>
<proteinExistence type="predicted"/>
<feature type="transmembrane region" description="Helical" evidence="6">
    <location>
        <begin position="63"/>
        <end position="82"/>
    </location>
</feature>
<evidence type="ECO:0000256" key="6">
    <source>
        <dbReference type="SAM" id="Phobius"/>
    </source>
</evidence>
<organism evidence="7 8">
    <name type="scientific">Eeniella nana</name>
    <name type="common">Yeast</name>
    <name type="synonym">Brettanomyces nanus</name>
    <dbReference type="NCBI Taxonomy" id="13502"/>
    <lineage>
        <taxon>Eukaryota</taxon>
        <taxon>Fungi</taxon>
        <taxon>Dikarya</taxon>
        <taxon>Ascomycota</taxon>
        <taxon>Saccharomycotina</taxon>
        <taxon>Pichiomycetes</taxon>
        <taxon>Pichiales</taxon>
        <taxon>Pichiaceae</taxon>
        <taxon>Brettanomyces</taxon>
    </lineage>
</organism>
<dbReference type="EMBL" id="CP064815">
    <property type="protein sequence ID" value="QPG76128.1"/>
    <property type="molecule type" value="Genomic_DNA"/>
</dbReference>
<keyword evidence="2 6" id="KW-0812">Transmembrane</keyword>
<evidence type="ECO:0000256" key="3">
    <source>
        <dbReference type="ARBA" id="ARBA00022989"/>
    </source>
</evidence>
<dbReference type="InterPro" id="IPR007300">
    <property type="entry name" value="CidB/LrgB"/>
</dbReference>
<evidence type="ECO:0000256" key="1">
    <source>
        <dbReference type="ARBA" id="ARBA00004141"/>
    </source>
</evidence>
<reference evidence="7" key="1">
    <citation type="submission" date="2020-10" db="EMBL/GenBank/DDBJ databases">
        <authorList>
            <person name="Roach M.J.R."/>
        </authorList>
    </citation>
    <scope>NUCLEOTIDE SEQUENCE</scope>
    <source>
        <strain evidence="7">CBS 1945</strain>
    </source>
</reference>
<dbReference type="Proteomes" id="UP000662931">
    <property type="component" value="Chromosome 4"/>
</dbReference>
<feature type="transmembrane region" description="Helical" evidence="6">
    <location>
        <begin position="308"/>
        <end position="326"/>
    </location>
</feature>
<dbReference type="Pfam" id="PF04172">
    <property type="entry name" value="LrgB"/>
    <property type="match status" value="1"/>
</dbReference>
<name>A0A875S591_EENNA</name>
<evidence type="ECO:0000256" key="5">
    <source>
        <dbReference type="SAM" id="MobiDB-lite"/>
    </source>
</evidence>
<dbReference type="KEGG" id="bnn:FOA43_003514"/>
<protein>
    <submittedName>
        <fullName evidence="7">Uncharacterized protein</fullName>
    </submittedName>
</protein>
<keyword evidence="8" id="KW-1185">Reference proteome</keyword>
<dbReference type="PANTHER" id="PTHR30249">
    <property type="entry name" value="PUTATIVE SEROTONIN TRANSPORTER"/>
    <property type="match status" value="1"/>
</dbReference>
<gene>
    <name evidence="7" type="ORF">FOA43_003514</name>
</gene>
<feature type="transmembrane region" description="Helical" evidence="6">
    <location>
        <begin position="129"/>
        <end position="152"/>
    </location>
</feature>
<keyword evidence="3 6" id="KW-1133">Transmembrane helix</keyword>
<feature type="transmembrane region" description="Helical" evidence="6">
    <location>
        <begin position="257"/>
        <end position="278"/>
    </location>
</feature>
<feature type="region of interest" description="Disordered" evidence="5">
    <location>
        <begin position="166"/>
        <end position="196"/>
    </location>
</feature>
<feature type="transmembrane region" description="Helical" evidence="6">
    <location>
        <begin position="450"/>
        <end position="469"/>
    </location>
</feature>
<feature type="transmembrane region" description="Helical" evidence="6">
    <location>
        <begin position="34"/>
        <end position="51"/>
    </location>
</feature>
<dbReference type="GO" id="GO:0016020">
    <property type="term" value="C:membrane"/>
    <property type="evidence" value="ECO:0007669"/>
    <property type="project" value="UniProtKB-SubCell"/>
</dbReference>